<feature type="region of interest" description="Disordered" evidence="1">
    <location>
        <begin position="596"/>
        <end position="633"/>
    </location>
</feature>
<feature type="region of interest" description="Disordered" evidence="1">
    <location>
        <begin position="288"/>
        <end position="313"/>
    </location>
</feature>
<feature type="region of interest" description="Disordered" evidence="1">
    <location>
        <begin position="345"/>
        <end position="393"/>
    </location>
</feature>
<organism evidence="2 3">
    <name type="scientific">Clathrus columnatus</name>
    <dbReference type="NCBI Taxonomy" id="1419009"/>
    <lineage>
        <taxon>Eukaryota</taxon>
        <taxon>Fungi</taxon>
        <taxon>Dikarya</taxon>
        <taxon>Basidiomycota</taxon>
        <taxon>Agaricomycotina</taxon>
        <taxon>Agaricomycetes</taxon>
        <taxon>Phallomycetidae</taxon>
        <taxon>Phallales</taxon>
        <taxon>Clathraceae</taxon>
        <taxon>Clathrus</taxon>
    </lineage>
</organism>
<feature type="region of interest" description="Disordered" evidence="1">
    <location>
        <begin position="431"/>
        <end position="459"/>
    </location>
</feature>
<name>A0AAV5A819_9AGAM</name>
<gene>
    <name evidence="2" type="ORF">Clacol_003347</name>
</gene>
<feature type="compositionally biased region" description="Polar residues" evidence="1">
    <location>
        <begin position="345"/>
        <end position="377"/>
    </location>
</feature>
<comment type="caution">
    <text evidence="2">The sequence shown here is derived from an EMBL/GenBank/DDBJ whole genome shotgun (WGS) entry which is preliminary data.</text>
</comment>
<sequence>MFSEDDLDSILFGKPGDLSADEFKYFDTPGIGITDAALPFHDESSLFFGNDQVASSSNCNVDLLGVDASHRGGLTLHADIIDRGTSSDMNTGSTPQDAPQPSTLPYDSSLNDTAGFNIPTVQPSTTSLLRNDTTSLEDPTGSTTERRGSPSSSAALESCSTAQSNPSPNLDWNSIYFSLGLTSSHSFDPDAAMNDLSYESVFSNTQTAVELPATNDAFDAIQFPGFVDNNDASYTQSAASPTNNDVFDATDPLYSNDSTPCINMTHPSFAPLQYSPAFSINTNATPTPLYTQPTNSAIQPENYPLKPSSSPANTQRLVFPNVAQSSTSSIQHYSSSLGINENASTSLHSQQPTQVLASQASSESLVKQASQANQRRVTNMPPPQSTPAANAPHRYYPTPTPNENMPIPSQSRANQAPVNNLNPAFFSTPPQHGFNPGVQSHNTSQRSTKNVPPQSSTAPLPLNGRQHIPGSILPPQAQGPSVNTPLNRNPMFPGPGNVPQNPVNFPMTPNYGAPISQQQRVTPLNQDSRPRQMHNNVIVNNDSSVANNQRLNMSPHRISATGYNANGIVPNPQAPPTSGVPNVDSVSQQPLYPTPTHAAVVQGGPYHPPSNNSHPIPPPLPTIPGPTHTVAPRQPIIHPWTQQPVYIMPPSVPKSRPTSYTPLPSSSISDLVVTRPRKKRQRPQDEESAANNSQKRSRVDRPAEYLYEEIKKGKYACRYAGPAQPGGCKAPTFTSMSSLSTHIRLIHAKSETEMNLPLEQRTAYNGLPPNLRSVHVVCPLPDAELARCKHYHEHGRRWEAHVMDTPEHAVHSHIASNHV</sequence>
<feature type="compositionally biased region" description="Polar residues" evidence="1">
    <location>
        <begin position="437"/>
        <end position="458"/>
    </location>
</feature>
<evidence type="ECO:0000313" key="3">
    <source>
        <dbReference type="Proteomes" id="UP001050691"/>
    </source>
</evidence>
<keyword evidence="3" id="KW-1185">Reference proteome</keyword>
<feature type="compositionally biased region" description="Pro residues" evidence="1">
    <location>
        <begin position="615"/>
        <end position="624"/>
    </location>
</feature>
<evidence type="ECO:0008006" key="4">
    <source>
        <dbReference type="Google" id="ProtNLM"/>
    </source>
</evidence>
<feature type="region of interest" description="Disordered" evidence="1">
    <location>
        <begin position="648"/>
        <end position="703"/>
    </location>
</feature>
<feature type="compositionally biased region" description="Low complexity" evidence="1">
    <location>
        <begin position="149"/>
        <end position="162"/>
    </location>
</feature>
<evidence type="ECO:0000313" key="2">
    <source>
        <dbReference type="EMBL" id="GJJ09125.1"/>
    </source>
</evidence>
<proteinExistence type="predicted"/>
<feature type="compositionally biased region" description="Polar residues" evidence="1">
    <location>
        <begin position="288"/>
        <end position="299"/>
    </location>
</feature>
<dbReference type="AlphaFoldDB" id="A0AAV5A819"/>
<dbReference type="Proteomes" id="UP001050691">
    <property type="component" value="Unassembled WGS sequence"/>
</dbReference>
<accession>A0AAV5A819</accession>
<feature type="compositionally biased region" description="Polar residues" evidence="1">
    <location>
        <begin position="656"/>
        <end position="669"/>
    </location>
</feature>
<protein>
    <recommendedName>
        <fullName evidence="4">C2H2-type domain-containing protein</fullName>
    </recommendedName>
</protein>
<reference evidence="2" key="1">
    <citation type="submission" date="2021-10" db="EMBL/GenBank/DDBJ databases">
        <title>De novo Genome Assembly of Clathrus columnatus (Basidiomycota, Fungi) Using Illumina and Nanopore Sequence Data.</title>
        <authorList>
            <person name="Ogiso-Tanaka E."/>
            <person name="Itagaki H."/>
            <person name="Hosoya T."/>
            <person name="Hosaka K."/>
        </authorList>
    </citation>
    <scope>NUCLEOTIDE SEQUENCE</scope>
    <source>
        <strain evidence="2">MO-923</strain>
    </source>
</reference>
<evidence type="ECO:0000256" key="1">
    <source>
        <dbReference type="SAM" id="MobiDB-lite"/>
    </source>
</evidence>
<feature type="region of interest" description="Disordered" evidence="1">
    <location>
        <begin position="84"/>
        <end position="166"/>
    </location>
</feature>
<dbReference type="EMBL" id="BPWL01000004">
    <property type="protein sequence ID" value="GJJ09125.1"/>
    <property type="molecule type" value="Genomic_DNA"/>
</dbReference>
<feature type="compositionally biased region" description="Polar residues" evidence="1">
    <location>
        <begin position="84"/>
        <end position="143"/>
    </location>
</feature>